<dbReference type="Pfam" id="PF13499">
    <property type="entry name" value="EF-hand_7"/>
    <property type="match status" value="1"/>
</dbReference>
<gene>
    <name evidence="6" type="ORF">CTAYLR_002569</name>
</gene>
<name>A0AAD7UGK5_9STRA</name>
<dbReference type="InterPro" id="IPR018247">
    <property type="entry name" value="EF_Hand_1_Ca_BS"/>
</dbReference>
<dbReference type="PANTHER" id="PTHR45942">
    <property type="entry name" value="PROTEIN PHOSPATASE 3 REGULATORY SUBUNIT B ALPHA ISOFORM TYPE 1"/>
    <property type="match status" value="1"/>
</dbReference>
<evidence type="ECO:0000259" key="5">
    <source>
        <dbReference type="PROSITE" id="PS50222"/>
    </source>
</evidence>
<evidence type="ECO:0000256" key="2">
    <source>
        <dbReference type="ARBA" id="ARBA00022737"/>
    </source>
</evidence>
<dbReference type="PROSITE" id="PS50222">
    <property type="entry name" value="EF_HAND_2"/>
    <property type="match status" value="2"/>
</dbReference>
<keyword evidence="2" id="KW-0677">Repeat</keyword>
<proteinExistence type="predicted"/>
<reference evidence="6" key="1">
    <citation type="submission" date="2023-01" db="EMBL/GenBank/DDBJ databases">
        <title>Metagenome sequencing of chrysophaentin producing Chrysophaeum taylorii.</title>
        <authorList>
            <person name="Davison J."/>
            <person name="Bewley C."/>
        </authorList>
    </citation>
    <scope>NUCLEOTIDE SEQUENCE</scope>
    <source>
        <strain evidence="6">NIES-1699</strain>
    </source>
</reference>
<dbReference type="InterPro" id="IPR011992">
    <property type="entry name" value="EF-hand-dom_pair"/>
</dbReference>
<keyword evidence="7" id="KW-1185">Reference proteome</keyword>
<dbReference type="InterPro" id="IPR002048">
    <property type="entry name" value="EF_hand_dom"/>
</dbReference>
<feature type="transmembrane region" description="Helical" evidence="4">
    <location>
        <begin position="279"/>
        <end position="298"/>
    </location>
</feature>
<keyword evidence="4" id="KW-0472">Membrane</keyword>
<comment type="caution">
    <text evidence="6">The sequence shown here is derived from an EMBL/GenBank/DDBJ whole genome shotgun (WGS) entry which is preliminary data.</text>
</comment>
<protein>
    <recommendedName>
        <fullName evidence="5">EF-hand domain-containing protein</fullName>
    </recommendedName>
</protein>
<evidence type="ECO:0000313" key="7">
    <source>
        <dbReference type="Proteomes" id="UP001230188"/>
    </source>
</evidence>
<feature type="domain" description="EF-hand" evidence="5">
    <location>
        <begin position="68"/>
        <end position="98"/>
    </location>
</feature>
<dbReference type="EMBL" id="JAQMWT010000334">
    <property type="protein sequence ID" value="KAJ8604370.1"/>
    <property type="molecule type" value="Genomic_DNA"/>
</dbReference>
<feature type="transmembrane region" description="Helical" evidence="4">
    <location>
        <begin position="177"/>
        <end position="200"/>
    </location>
</feature>
<keyword evidence="3" id="KW-0106">Calcium</keyword>
<feature type="transmembrane region" description="Helical" evidence="4">
    <location>
        <begin position="133"/>
        <end position="157"/>
    </location>
</feature>
<evidence type="ECO:0000256" key="1">
    <source>
        <dbReference type="ARBA" id="ARBA00022723"/>
    </source>
</evidence>
<keyword evidence="1" id="KW-0479">Metal-binding</keyword>
<evidence type="ECO:0000256" key="4">
    <source>
        <dbReference type="SAM" id="Phobius"/>
    </source>
</evidence>
<dbReference type="SMART" id="SM00054">
    <property type="entry name" value="EFh"/>
    <property type="match status" value="2"/>
</dbReference>
<dbReference type="CDD" id="cd00051">
    <property type="entry name" value="EFh"/>
    <property type="match status" value="1"/>
</dbReference>
<feature type="transmembrane region" description="Helical" evidence="4">
    <location>
        <begin position="592"/>
        <end position="613"/>
    </location>
</feature>
<dbReference type="PROSITE" id="PS00018">
    <property type="entry name" value="EF_HAND_1"/>
    <property type="match status" value="2"/>
</dbReference>
<dbReference type="GO" id="GO:0005509">
    <property type="term" value="F:calcium ion binding"/>
    <property type="evidence" value="ECO:0007669"/>
    <property type="project" value="InterPro"/>
</dbReference>
<organism evidence="6 7">
    <name type="scientific">Chrysophaeum taylorii</name>
    <dbReference type="NCBI Taxonomy" id="2483200"/>
    <lineage>
        <taxon>Eukaryota</taxon>
        <taxon>Sar</taxon>
        <taxon>Stramenopiles</taxon>
        <taxon>Ochrophyta</taxon>
        <taxon>Pelagophyceae</taxon>
        <taxon>Pelagomonadales</taxon>
        <taxon>Pelagomonadaceae</taxon>
        <taxon>Chrysophaeum</taxon>
    </lineage>
</organism>
<dbReference type="Proteomes" id="UP001230188">
    <property type="component" value="Unassembled WGS sequence"/>
</dbReference>
<dbReference type="Gene3D" id="1.10.238.10">
    <property type="entry name" value="EF-hand"/>
    <property type="match status" value="1"/>
</dbReference>
<evidence type="ECO:0000256" key="3">
    <source>
        <dbReference type="ARBA" id="ARBA00022837"/>
    </source>
</evidence>
<keyword evidence="4" id="KW-0812">Transmembrane</keyword>
<accession>A0AAD7UGK5</accession>
<dbReference type="SUPFAM" id="SSF47473">
    <property type="entry name" value="EF-hand"/>
    <property type="match status" value="1"/>
</dbReference>
<feature type="transmembrane region" description="Helical" evidence="4">
    <location>
        <begin position="411"/>
        <end position="434"/>
    </location>
</feature>
<feature type="transmembrane region" description="Helical" evidence="4">
    <location>
        <begin position="440"/>
        <end position="461"/>
    </location>
</feature>
<keyword evidence="4" id="KW-1133">Transmembrane helix</keyword>
<sequence length="621" mass="68992">MERDNHKLAQALGFDESDPRLQSIGRVFHPGEVPELKEAFNAIDRDESGSISVDELTILFRELSDESVNRLMRAMDSDGSGDVDFSEFIFFASQVILEKTAERKNGSSGDASRDLFYRALFKLFMVRQLPQQFVSWNSCLALLMYSPAGVAVSAAVATCGDFELESLRQRVYVPVPFMSMWPHVCYVLVSWLPCAALYFYRDAYATAVVEWAAPPALFAILNIRVALISGYQQGFGALERDHHRLPFVHNTDEGQIFEAIDSVATALAEANYSAPLRTFCRGAVALAVITPLLFLIQTQQEAKMVFDGRWVYSLGAALTAGNLVGRILYLSSDVLLAEAVRAARLQVFSHASNPATYHQMRHDAKKLLADNLQAFPRFLNLRRAPDITAWARTRGLLLQSSGSMRMKRRELHLLVVVLANIAFSFASVYAMIVGLGAEDAVILALYAAIFFVVISLTLTLIRQTYCLLEQHVKLLHTEWYHLKMLKHSRRRGTTTRYHDPYSSSEDSLLGGIAIVDHPTPSTRVGALLRSWSSASTHKGRTTLEHEFDEAGDAPRDGAEDDEKCLDLLQSMITYVESCAEYPTILGFEVSEAFISTVLALAASGAASIVSMAWDAFFHSGR</sequence>
<evidence type="ECO:0000313" key="6">
    <source>
        <dbReference type="EMBL" id="KAJ8604370.1"/>
    </source>
</evidence>
<dbReference type="AlphaFoldDB" id="A0AAD7UGK5"/>
<feature type="domain" description="EF-hand" evidence="5">
    <location>
        <begin position="31"/>
        <end position="66"/>
    </location>
</feature>